<sequence>MSACDQKQRFVFKNWGVFGAIDRMLLRPLPARPRRIHFEREHGGEQHIEAVDVPPRRVGRPRARPPVRPRRFGNRAPSRGEPAGRPLRLHGRHGVGCVLHEFQLHGRPGDGRHGDAGCGRGRLAGVEQSQPRTSYSLGAHRDRHAGRWSLEARIHAAVRVQRRDGGVHQRRRRQHRPRPAGQPDWLLRRRAEPGGAGRQHVPSPRAA</sequence>
<dbReference type="AlphaFoldDB" id="A0A6J6UP92"/>
<feature type="compositionally biased region" description="Polar residues" evidence="1">
    <location>
        <begin position="127"/>
        <end position="136"/>
    </location>
</feature>
<reference evidence="2" key="1">
    <citation type="submission" date="2020-05" db="EMBL/GenBank/DDBJ databases">
        <authorList>
            <person name="Chiriac C."/>
            <person name="Salcher M."/>
            <person name="Ghai R."/>
            <person name="Kavagutti S V."/>
        </authorList>
    </citation>
    <scope>NUCLEOTIDE SEQUENCE</scope>
</reference>
<dbReference type="EMBL" id="CAEZYU010000149">
    <property type="protein sequence ID" value="CAB4760317.1"/>
    <property type="molecule type" value="Genomic_DNA"/>
</dbReference>
<accession>A0A6J6UP92</accession>
<organism evidence="2">
    <name type="scientific">freshwater metagenome</name>
    <dbReference type="NCBI Taxonomy" id="449393"/>
    <lineage>
        <taxon>unclassified sequences</taxon>
        <taxon>metagenomes</taxon>
        <taxon>ecological metagenomes</taxon>
    </lineage>
</organism>
<evidence type="ECO:0000256" key="1">
    <source>
        <dbReference type="SAM" id="MobiDB-lite"/>
    </source>
</evidence>
<feature type="region of interest" description="Disordered" evidence="1">
    <location>
        <begin position="160"/>
        <end position="207"/>
    </location>
</feature>
<protein>
    <submittedName>
        <fullName evidence="2">Unannotated protein</fullName>
    </submittedName>
</protein>
<proteinExistence type="predicted"/>
<gene>
    <name evidence="2" type="ORF">UFOPK2766_02174</name>
</gene>
<evidence type="ECO:0000313" key="2">
    <source>
        <dbReference type="EMBL" id="CAB4760317.1"/>
    </source>
</evidence>
<feature type="compositionally biased region" description="Basic residues" evidence="1">
    <location>
        <begin position="57"/>
        <end position="73"/>
    </location>
</feature>
<feature type="region of interest" description="Disordered" evidence="1">
    <location>
        <begin position="56"/>
        <end position="88"/>
    </location>
</feature>
<name>A0A6J6UP92_9ZZZZ</name>
<feature type="compositionally biased region" description="Basic residues" evidence="1">
    <location>
        <begin position="168"/>
        <end position="178"/>
    </location>
</feature>
<feature type="region of interest" description="Disordered" evidence="1">
    <location>
        <begin position="108"/>
        <end position="140"/>
    </location>
</feature>